<feature type="compositionally biased region" description="Low complexity" evidence="5">
    <location>
        <begin position="3145"/>
        <end position="3158"/>
    </location>
</feature>
<name>A0A8B7PHB4_HYAAZ</name>
<accession>A0A8B7PHB4</accession>
<dbReference type="Proteomes" id="UP000694843">
    <property type="component" value="Unplaced"/>
</dbReference>
<dbReference type="PROSITE" id="PS50865">
    <property type="entry name" value="ZF_MYND_2"/>
    <property type="match status" value="1"/>
</dbReference>
<dbReference type="KEGG" id="hazt:108680564"/>
<evidence type="ECO:0000256" key="3">
    <source>
        <dbReference type="ARBA" id="ARBA00022833"/>
    </source>
</evidence>
<feature type="compositionally biased region" description="Low complexity" evidence="5">
    <location>
        <begin position="1407"/>
        <end position="1428"/>
    </location>
</feature>
<feature type="region of interest" description="Disordered" evidence="5">
    <location>
        <begin position="887"/>
        <end position="1010"/>
    </location>
</feature>
<sequence>MPAFNINCKLESKCARAREGSEKLKECRVKLKQLTKKEIKRYLKYRFTDRCHQHMKNDPPKTNLQVTADHPPNNFEGTSHHVDVVPKVIISSISGKFGILNAGLQKTPTNKISETDYKKCSKIFQSRGSVREADEDSSMNCGTLQCAGVSCLNIKVERTDEFSGIQPARNESAISAIDSPIIISEDEDLPDLFSITTNNYVECENIPSTPSSSKLSLSNSCKRSKVGLDEPDLAIPNIVQSISPVITESNNCLPTLVNKKSPTIQDEEKTLNMQAEKQSIDPISSASSIVNVELPKLNNYCSTIVEPHSFSEVRKNIVKLSREPTSMNIMRYKIMHPPVGDVNPLQSVVVTEDELLQKSRDEHSLKLKIVRPQDQLGPKKCEESYNNCLPLLSKMAPPVLNSSSVKQSSSKLPSNSKNLSSVIFSKKNNLSGLQKSSYQTKPDAILTSKNIAPESKKKNHQMIPSSSNSSQASLSCKLLFNNGEWDTLSQKCHKKRCEGSAPETVSSCTTKQEAYEKRTSSTINWTHKSQKISKPSKKDKRHKTSSLKTRMERKFRIHRWFNNKSGKRNKPNELLQVSQQRVDSTAVILNVKPLNEINRPQLTYCSSATNKTPPISNENAVDAQVSHLVKTSEQNLDSVLLPMSKVSSLVPFKSQCNPDDSTVDQSLIWKKCSPKKYPGLKSVEGKKSKNEADIIVGSKRKFPSHGHDVLTIASQGPSRKKVKRCENEVSDVKQKYCNADNWNLNKTNCMSGVYDGPEDLPRIDAMTPDSLDSPKILPSSCGNVANSSGSDSLDEEYNKILGIQKTHLWLRSIKSINAASNSPKQADLSSPGSEQRESPTLEHKQQTSPTAGNEQFTLPAVGNEQWTSPNEGQKQYISFASVLKQSTSSTARNEQSTSSTAQNEQSTSLTAGQEQSTSPTAGQEPSTSPTAGQESSTSPTAGQKQSTSPTAGQEPSTSPAAGQKLSTSPTAGQKQSTSLTAGHEQSTSPAAGQEPSKSPTAGQEQSPLPAVQQLQYSSCSTDLRVDSEYSLLMGINSKEACKNSECEKSTPYMSAENELLSNNLPSKEWGCRNKKIIAKDVPSSVLVCDFVHREKQKQCSKEQSTFDSLDSIYLLTDEQRKCYGGILQGGCVQLKVPALEEKDFENKEAKRQELQQQKKNEHFLKLLQEQIRIALRMHSSNIDMLQSALKAKMKETNSSISSEAPPMVSQDNSESCSDSEVKSLNELESCENSELTRVPLVESKLATSLDSKERLIIQKPVNALKEIQVSFEPLCSNLNDFQTAESVVYHTKKNISDEIPGGSGGSPEKVANTVLNPQGGETATRCKVASKNTTLKIVEDRSASIAVSDIEIPDTDTQVKDDKLPSYECSRQESSLFSNSEDSSRSVLCKLNVLFPHLNLSLPPFMPSTETGESETPTLSPSSVLSNLTDRDFFNDGTTENNPPPKEPDANKFVSKIGVNITNEGNQNAIEEATVAVLDRPAPAENVTYESENKNGNEVQLGKLSNQASLQQRPVKIEHITDQQTLAEICQESLETSLKPLLADARKSVDQWLANLQGVCGREIKREVDSTEKLDTLPISSSQENASDYHARIAPKGLPQVAGTSNVPAPMVTIVKSFIWPLKEHDPVPMNEESNDSDTTVIFDDNLLDGESGVGKLVELSESTPDAKEGDSAVIDPEFTVKSNTNKCNSLEEGLACRLFQSVNGKRLNKSFPENDLGENKTHDTSLTNVAMHHKTLNAEKCSEGSKETSATAASSCDKRKASQLCDSQQVSGNENKTHRKSSTEQKVTCEFTRFFYDSDDELPDLTVDSCPTNFEDISSAPVSNFKSKTDFRSEIGSENEDATEFVAKRINKHFTKWKKSNGGKVRPQVKEGPKLCHTATLAGKDSFDSSIPNKTSGNSYHEESERNLIPNNVSGSNSNEGKKRKRLHERRRISSCMSKVINTDVSDGVLFNVSNEKQFSIARTRHADVPAAIPESPARNLGELKSNEPANCIQVCINNIHFMSIPMTVSTSGQAPADKNLEVSCASESSGSSYKSSQPGMKLLPLTSLSPPCTAALPPKPAQPAFSLISDTMMDPPTFAKHTMQPSPKPAGLILSSVNHLPSYNPAILKTCSSSEKIFPKPIQSDHLHTSLGLQTSTSKSSDDSAFELTIPASEMKLNDHISITQEIKSSEFRIPDEIQTNKNVDFSADFHANDPNTQVKSTSYKIKKHRRFPFTKYTYIKSSVKSNRKTVTNALNDEKSLASDEIVLNNLDKISIVQPAGPAVAPVQETTAKSSALSPDQFNTPRNAEENNTNLIENNRLEASMNFLLNTSKDCESKKLSMHPTPKLQIIAPLQGTSLDNVAAEQDFAHQRQSMKDSCSAQIDKPSDILMCNLLKISTGLPASANSPKKKPVTDARVLDTGTASLEHISEVDKISIAKEPPLQPRQDSAESSGFYTNEICAQKSVPLSLNGVAGAVSNQNLVPKVNDCRNEIISKSSPTSSLKSHLHSSPQHFRKKILLARKQMPSKFLSESDKLKRRRLEKNASKELAKVIDKDAIQSCNQSTGPNDEILDCGPTHSLKNPDHINSIPVLRKPQEARDIAHYEEQSTPTLVGHMSKLTAMPTCQMHSELVESPQMPTDGDVSSTYTNVGSRPIPMSRPIFCPPPMLLDVTVPPSTISATTVQPTSTPSSTNTHLYPPLPMSISSGRPHPTSTPAYFVQPPSMPLPATTVRPPAISMSANSFRPPPMPLSSTTVRPPAISMSANSVRPPPMPLSATTVRPPAISMSANSVRPPPMSLSATTVRPPATSMPANSVRPPPMPLSATTVRPPAISTSANSVRPPPMPLSATTVGPPAISMSANSVRPPIMSTPYAVHCPMTCPSTFVPPPIMSAHVPPSMISAHVPPLMMSAQVPPPMMSAHVPPPMMSAHVPPPMTPTSATLLTPQRSGLAADILDQNLFPTVSSQMQTPQPVKFQSTQNPLAEAHSSTESPSLSNNTREQFRGNVPNLRHQVQIHFLGPGTQNLVDPVGPQPNHGLANNHPPQKPGSIDSRYSRLSVRPLASLINPVGSTSSAFASSSSFNSNFNGQIERSVTNSLNTLTSESRTASTAKQQLELHHHIKKVLSHHRPISSAPNDSETRRSDFRDWTTRPQQNLLSQAQNHESLQSTSSSSTTLEPSITSTATNLKVCCRLCGVTQRDYFTCCGDNYYCSDLCHERDWARHEPECTNFN</sequence>
<feature type="compositionally biased region" description="Polar residues" evidence="5">
    <location>
        <begin position="2947"/>
        <end position="2980"/>
    </location>
</feature>
<feature type="region of interest" description="Disordered" evidence="5">
    <location>
        <begin position="1887"/>
        <end position="1931"/>
    </location>
</feature>
<evidence type="ECO:0000313" key="7">
    <source>
        <dbReference type="Proteomes" id="UP000694843"/>
    </source>
</evidence>
<feature type="compositionally biased region" description="Basic residues" evidence="5">
    <location>
        <begin position="528"/>
        <end position="547"/>
    </location>
</feature>
<feature type="region of interest" description="Disordered" evidence="5">
    <location>
        <begin position="519"/>
        <end position="547"/>
    </location>
</feature>
<feature type="compositionally biased region" description="Polar residues" evidence="5">
    <location>
        <begin position="1889"/>
        <end position="1900"/>
    </location>
</feature>
<feature type="region of interest" description="Disordered" evidence="5">
    <location>
        <begin position="3011"/>
        <end position="3032"/>
    </location>
</feature>
<keyword evidence="1" id="KW-0479">Metal-binding</keyword>
<evidence type="ECO:0000256" key="5">
    <source>
        <dbReference type="SAM" id="MobiDB-lite"/>
    </source>
</evidence>
<dbReference type="GO" id="GO:0008270">
    <property type="term" value="F:zinc ion binding"/>
    <property type="evidence" value="ECO:0007669"/>
    <property type="project" value="UniProtKB-KW"/>
</dbReference>
<feature type="compositionally biased region" description="Basic and acidic residues" evidence="5">
    <location>
        <begin position="834"/>
        <end position="845"/>
    </location>
</feature>
<feature type="region of interest" description="Disordered" evidence="5">
    <location>
        <begin position="1196"/>
        <end position="1217"/>
    </location>
</feature>
<dbReference type="OMA" id="MPANSVR"/>
<keyword evidence="2 4" id="KW-0863">Zinc-finger</keyword>
<reference evidence="8" key="1">
    <citation type="submission" date="2025-08" db="UniProtKB">
        <authorList>
            <consortium name="RefSeq"/>
        </authorList>
    </citation>
    <scope>IDENTIFICATION</scope>
    <source>
        <tissue evidence="8">Whole organism</tissue>
    </source>
</reference>
<evidence type="ECO:0000259" key="6">
    <source>
        <dbReference type="PROSITE" id="PS50865"/>
    </source>
</evidence>
<feature type="compositionally biased region" description="Polar residues" evidence="5">
    <location>
        <begin position="1910"/>
        <end position="1920"/>
    </location>
</feature>
<evidence type="ECO:0000256" key="1">
    <source>
        <dbReference type="ARBA" id="ARBA00022723"/>
    </source>
</evidence>
<dbReference type="RefSeq" id="XP_018024917.2">
    <property type="nucleotide sequence ID" value="XM_018169428.2"/>
</dbReference>
<organism evidence="7 8">
    <name type="scientific">Hyalella azteca</name>
    <name type="common">Amphipod</name>
    <dbReference type="NCBI Taxonomy" id="294128"/>
    <lineage>
        <taxon>Eukaryota</taxon>
        <taxon>Metazoa</taxon>
        <taxon>Ecdysozoa</taxon>
        <taxon>Arthropoda</taxon>
        <taxon>Crustacea</taxon>
        <taxon>Multicrustacea</taxon>
        <taxon>Malacostraca</taxon>
        <taxon>Eumalacostraca</taxon>
        <taxon>Peracarida</taxon>
        <taxon>Amphipoda</taxon>
        <taxon>Senticaudata</taxon>
        <taxon>Talitrida</taxon>
        <taxon>Talitroidea</taxon>
        <taxon>Hyalellidae</taxon>
        <taxon>Hyalella</taxon>
    </lineage>
</organism>
<feature type="region of interest" description="Disordered" evidence="5">
    <location>
        <begin position="768"/>
        <end position="792"/>
    </location>
</feature>
<evidence type="ECO:0000256" key="4">
    <source>
        <dbReference type="PROSITE-ProRule" id="PRU00134"/>
    </source>
</evidence>
<proteinExistence type="predicted"/>
<evidence type="ECO:0000313" key="8">
    <source>
        <dbReference type="RefSeq" id="XP_018024917.2"/>
    </source>
</evidence>
<dbReference type="InterPro" id="IPR002893">
    <property type="entry name" value="Znf_MYND"/>
</dbReference>
<feature type="compositionally biased region" description="Polar residues" evidence="5">
    <location>
        <begin position="780"/>
        <end position="791"/>
    </location>
</feature>
<keyword evidence="3" id="KW-0862">Zinc</keyword>
<feature type="compositionally biased region" description="Polar residues" evidence="5">
    <location>
        <begin position="820"/>
        <end position="833"/>
    </location>
</feature>
<keyword evidence="7" id="KW-1185">Reference proteome</keyword>
<dbReference type="GeneID" id="108680564"/>
<feature type="compositionally biased region" description="Polar residues" evidence="5">
    <location>
        <begin position="846"/>
        <end position="855"/>
    </location>
</feature>
<feature type="region of interest" description="Disordered" evidence="5">
    <location>
        <begin position="1406"/>
        <end position="1451"/>
    </location>
</feature>
<feature type="region of interest" description="Disordered" evidence="5">
    <location>
        <begin position="3103"/>
        <end position="3125"/>
    </location>
</feature>
<feature type="region of interest" description="Disordered" evidence="5">
    <location>
        <begin position="2947"/>
        <end position="2982"/>
    </location>
</feature>
<feature type="region of interest" description="Disordered" evidence="5">
    <location>
        <begin position="2769"/>
        <end position="2802"/>
    </location>
</feature>
<feature type="region of interest" description="Disordered" evidence="5">
    <location>
        <begin position="3139"/>
        <end position="3158"/>
    </location>
</feature>
<evidence type="ECO:0000256" key="2">
    <source>
        <dbReference type="ARBA" id="ARBA00022771"/>
    </source>
</evidence>
<feature type="region of interest" description="Disordered" evidence="5">
    <location>
        <begin position="820"/>
        <end position="855"/>
    </location>
</feature>
<feature type="domain" description="MYND-type" evidence="6">
    <location>
        <begin position="3171"/>
        <end position="3207"/>
    </location>
</feature>
<gene>
    <name evidence="8" type="primary">LOC108680564</name>
</gene>
<protein>
    <submittedName>
        <fullName evidence="8">Uncharacterized protein LOC108680564 isoform X1</fullName>
    </submittedName>
</protein>